<keyword evidence="1" id="KW-0732">Signal</keyword>
<name>A0ABP0XG39_9BRYO</name>
<sequence length="77" mass="9061">MCHLLCLAVMLYSELPPAEIWANKLCWWMCMVGYKVFEHKGGERPRIYRCIHRDYLPSASCVKKIQATSNQCFQPCY</sequence>
<evidence type="ECO:0000313" key="3">
    <source>
        <dbReference type="Proteomes" id="UP001497444"/>
    </source>
</evidence>
<keyword evidence="3" id="KW-1185">Reference proteome</keyword>
<proteinExistence type="predicted"/>
<evidence type="ECO:0000313" key="2">
    <source>
        <dbReference type="EMBL" id="CAK9276537.1"/>
    </source>
</evidence>
<gene>
    <name evidence="2" type="ORF">CSSPJE1EN1_LOCUS22015</name>
</gene>
<accession>A0ABP0XG39</accession>
<evidence type="ECO:0008006" key="4">
    <source>
        <dbReference type="Google" id="ProtNLM"/>
    </source>
</evidence>
<feature type="signal peptide" evidence="1">
    <location>
        <begin position="1"/>
        <end position="22"/>
    </location>
</feature>
<organism evidence="2 3">
    <name type="scientific">Sphagnum jensenii</name>
    <dbReference type="NCBI Taxonomy" id="128206"/>
    <lineage>
        <taxon>Eukaryota</taxon>
        <taxon>Viridiplantae</taxon>
        <taxon>Streptophyta</taxon>
        <taxon>Embryophyta</taxon>
        <taxon>Bryophyta</taxon>
        <taxon>Sphagnophytina</taxon>
        <taxon>Sphagnopsida</taxon>
        <taxon>Sphagnales</taxon>
        <taxon>Sphagnaceae</taxon>
        <taxon>Sphagnum</taxon>
    </lineage>
</organism>
<protein>
    <recommendedName>
        <fullName evidence="4">Secreted protein</fullName>
    </recommendedName>
</protein>
<dbReference type="EMBL" id="OZ020102">
    <property type="protein sequence ID" value="CAK9276537.1"/>
    <property type="molecule type" value="Genomic_DNA"/>
</dbReference>
<feature type="chain" id="PRO_5045315222" description="Secreted protein" evidence="1">
    <location>
        <begin position="23"/>
        <end position="77"/>
    </location>
</feature>
<evidence type="ECO:0000256" key="1">
    <source>
        <dbReference type="SAM" id="SignalP"/>
    </source>
</evidence>
<dbReference type="Proteomes" id="UP001497444">
    <property type="component" value="Chromosome 7"/>
</dbReference>
<reference evidence="2" key="1">
    <citation type="submission" date="2024-02" db="EMBL/GenBank/DDBJ databases">
        <authorList>
            <consortium name="ELIXIR-Norway"/>
            <consortium name="Elixir Norway"/>
        </authorList>
    </citation>
    <scope>NUCLEOTIDE SEQUENCE</scope>
</reference>